<feature type="region of interest" description="Disordered" evidence="2">
    <location>
        <begin position="1"/>
        <end position="26"/>
    </location>
</feature>
<protein>
    <recommendedName>
        <fullName evidence="1">peptidylprolyl isomerase</fullName>
        <ecNumber evidence="1">5.2.1.8</ecNumber>
    </recommendedName>
</protein>
<dbReference type="InterPro" id="IPR001179">
    <property type="entry name" value="PPIase_FKBP_dom"/>
</dbReference>
<dbReference type="InterPro" id="IPR037239">
    <property type="entry name" value="OSBP_sf"/>
</dbReference>
<dbReference type="GO" id="GO:0016020">
    <property type="term" value="C:membrane"/>
    <property type="evidence" value="ECO:0007669"/>
    <property type="project" value="TreeGrafter"/>
</dbReference>
<dbReference type="Pfam" id="PF01237">
    <property type="entry name" value="Oxysterol_BP"/>
    <property type="match status" value="1"/>
</dbReference>
<proteinExistence type="predicted"/>
<sequence>VATSNGLGNSNGNGKRIAPEPIPAPAKKQATEWENGFEIHNVAQGPPTGKLAKAGKKVTVRRCKAGVGQPPGWQQQSGLIGCLCHTIRHTIRLLTPALASQPTKLHQLAHALTSSGVHGGGEGQSSGSPAAHLLQKATVGHVVPVLAMVGQSSAREGGLCSRPGKPSPALLDCPAVKVTKYGSLLSSAYVFWGVGVSLVSLCDHALPAVACIVHCISDPVVLYCNVCVAGPVGVVLMHRGIGRLDCSVGEVIKGWDLGVEGMRVGDKRKLIIPGQLGYGPAGIKGTIPSNATLEFDVLARTSGVGASRHVVITPNDLQNILNAAANVGMTTASIAESSSEDISNAVQKLQVQEDGSDFAAPEDDADDEANASGVGGYVFDSLEHKAQLKEQRAQLWIWLKNVGSNMFRDGINLTKISLPVCLFEARSFLERITSNWEYLDLLVAAAHATDPADRMKYVVAFALSGLCRQVSFHKPFNPILGETYQSRFANGVEVFCEQISHHPPISSWQVLEPSGKFVFHGNGNWVAGIKGNHVKGRQTGDNVVTFADGSSIKYELPSVTVRGVLWGHRCIKYSGEMTFVDETNNLKVQLEVDPQPQQSYISSWFRSKKSLGYKPDQIRGSLMQGSTVLDNISGNWLHYIEWEKGVNNGKVKRVWDIKTSPLSCAEGYIDALSSDARLREDVAFLKQGDQLKAQEWKHNLEEQQRRDRRLRKEGGG</sequence>
<dbReference type="InterPro" id="IPR046357">
    <property type="entry name" value="PPIase_dom_sf"/>
</dbReference>
<accession>A0A699YPQ0</accession>
<feature type="non-terminal residue" evidence="4">
    <location>
        <position position="716"/>
    </location>
</feature>
<keyword evidence="1" id="KW-0413">Isomerase</keyword>
<dbReference type="SUPFAM" id="SSF144000">
    <property type="entry name" value="Oxysterol-binding protein-like"/>
    <property type="match status" value="1"/>
</dbReference>
<dbReference type="PANTHER" id="PTHR10972">
    <property type="entry name" value="OXYSTEROL-BINDING PROTEIN-RELATED"/>
    <property type="match status" value="1"/>
</dbReference>
<evidence type="ECO:0000313" key="5">
    <source>
        <dbReference type="Proteomes" id="UP000485058"/>
    </source>
</evidence>
<dbReference type="Gene3D" id="2.40.160.120">
    <property type="match status" value="1"/>
</dbReference>
<dbReference type="Pfam" id="PF00254">
    <property type="entry name" value="FKBP_C"/>
    <property type="match status" value="1"/>
</dbReference>
<dbReference type="GO" id="GO:0032934">
    <property type="term" value="F:sterol binding"/>
    <property type="evidence" value="ECO:0007669"/>
    <property type="project" value="TreeGrafter"/>
</dbReference>
<dbReference type="EC" id="5.2.1.8" evidence="1"/>
<comment type="caution">
    <text evidence="4">The sequence shown here is derived from an EMBL/GenBank/DDBJ whole genome shotgun (WGS) entry which is preliminary data.</text>
</comment>
<dbReference type="GO" id="GO:0003755">
    <property type="term" value="F:peptidyl-prolyl cis-trans isomerase activity"/>
    <property type="evidence" value="ECO:0007669"/>
    <property type="project" value="UniProtKB-KW"/>
</dbReference>
<dbReference type="PROSITE" id="PS50059">
    <property type="entry name" value="FKBP_PPIASE"/>
    <property type="match status" value="1"/>
</dbReference>
<keyword evidence="5" id="KW-1185">Reference proteome</keyword>
<comment type="catalytic activity">
    <reaction evidence="1">
        <text>[protein]-peptidylproline (omega=180) = [protein]-peptidylproline (omega=0)</text>
        <dbReference type="Rhea" id="RHEA:16237"/>
        <dbReference type="Rhea" id="RHEA-COMP:10747"/>
        <dbReference type="Rhea" id="RHEA-COMP:10748"/>
        <dbReference type="ChEBI" id="CHEBI:83833"/>
        <dbReference type="ChEBI" id="CHEBI:83834"/>
        <dbReference type="EC" id="5.2.1.8"/>
    </reaction>
</comment>
<gene>
    <name evidence="4" type="ORF">HaLaN_03064</name>
</gene>
<keyword evidence="1" id="KW-0697">Rotamase</keyword>
<evidence type="ECO:0000256" key="1">
    <source>
        <dbReference type="PROSITE-ProRule" id="PRU00277"/>
    </source>
</evidence>
<evidence type="ECO:0000256" key="2">
    <source>
        <dbReference type="SAM" id="MobiDB-lite"/>
    </source>
</evidence>
<dbReference type="Proteomes" id="UP000485058">
    <property type="component" value="Unassembled WGS sequence"/>
</dbReference>
<reference evidence="4 5" key="1">
    <citation type="submission" date="2020-02" db="EMBL/GenBank/DDBJ databases">
        <title>Draft genome sequence of Haematococcus lacustris strain NIES-144.</title>
        <authorList>
            <person name="Morimoto D."/>
            <person name="Nakagawa S."/>
            <person name="Yoshida T."/>
            <person name="Sawayama S."/>
        </authorList>
    </citation>
    <scope>NUCLEOTIDE SEQUENCE [LARGE SCALE GENOMIC DNA]</scope>
    <source>
        <strain evidence="4 5">NIES-144</strain>
    </source>
</reference>
<feature type="domain" description="PPIase FKBP-type" evidence="3">
    <location>
        <begin position="249"/>
        <end position="297"/>
    </location>
</feature>
<feature type="compositionally biased region" description="Low complexity" evidence="2">
    <location>
        <begin position="1"/>
        <end position="14"/>
    </location>
</feature>
<dbReference type="InterPro" id="IPR000648">
    <property type="entry name" value="Oxysterol-bd"/>
</dbReference>
<dbReference type="Gene3D" id="3.10.50.40">
    <property type="match status" value="1"/>
</dbReference>
<organism evidence="4 5">
    <name type="scientific">Haematococcus lacustris</name>
    <name type="common">Green alga</name>
    <name type="synonym">Haematococcus pluvialis</name>
    <dbReference type="NCBI Taxonomy" id="44745"/>
    <lineage>
        <taxon>Eukaryota</taxon>
        <taxon>Viridiplantae</taxon>
        <taxon>Chlorophyta</taxon>
        <taxon>core chlorophytes</taxon>
        <taxon>Chlorophyceae</taxon>
        <taxon>CS clade</taxon>
        <taxon>Chlamydomonadales</taxon>
        <taxon>Haematococcaceae</taxon>
        <taxon>Haematococcus</taxon>
    </lineage>
</organism>
<dbReference type="PANTHER" id="PTHR10972:SF148">
    <property type="entry name" value="OXYSTEROL-BINDING PROTEIN 9"/>
    <property type="match status" value="1"/>
</dbReference>
<dbReference type="SUPFAM" id="SSF54534">
    <property type="entry name" value="FKBP-like"/>
    <property type="match status" value="1"/>
</dbReference>
<dbReference type="AlphaFoldDB" id="A0A699YPQ0"/>
<feature type="non-terminal residue" evidence="4">
    <location>
        <position position="1"/>
    </location>
</feature>
<evidence type="ECO:0000259" key="3">
    <source>
        <dbReference type="PROSITE" id="PS50059"/>
    </source>
</evidence>
<evidence type="ECO:0000313" key="4">
    <source>
        <dbReference type="EMBL" id="GFH08149.1"/>
    </source>
</evidence>
<dbReference type="EMBL" id="BLLF01000141">
    <property type="protein sequence ID" value="GFH08149.1"/>
    <property type="molecule type" value="Genomic_DNA"/>
</dbReference>
<name>A0A699YPQ0_HAELA</name>
<dbReference type="GO" id="GO:0005829">
    <property type="term" value="C:cytosol"/>
    <property type="evidence" value="ECO:0007669"/>
    <property type="project" value="TreeGrafter"/>
</dbReference>